<gene>
    <name evidence="2" type="primary">535</name>
    <name evidence="2" type="ORF">PBI_121Q_535</name>
</gene>
<protein>
    <submittedName>
        <fullName evidence="2">Uncharacterized protein</fullName>
    </submittedName>
</protein>
<dbReference type="RefSeq" id="YP_009102122.1">
    <property type="nucleotide sequence ID" value="NC_025447.1"/>
</dbReference>
<keyword evidence="3" id="KW-1185">Reference proteome</keyword>
<evidence type="ECO:0000313" key="2">
    <source>
        <dbReference type="EMBL" id="AIT14425.1"/>
    </source>
</evidence>
<dbReference type="Proteomes" id="UP000029889">
    <property type="component" value="Segment"/>
</dbReference>
<keyword evidence="1" id="KW-0472">Membrane</keyword>
<keyword evidence="1" id="KW-1133">Transmembrane helix</keyword>
<proteinExistence type="predicted"/>
<evidence type="ECO:0000313" key="3">
    <source>
        <dbReference type="Proteomes" id="UP000029889"/>
    </source>
</evidence>
<accession>A0A097EYE2</accession>
<organism evidence="2 3">
    <name type="scientific">Escherichia phage 121Q</name>
    <dbReference type="NCBI Taxonomy" id="1555202"/>
    <lineage>
        <taxon>Viruses</taxon>
        <taxon>Duplodnaviria</taxon>
        <taxon>Heunggongvirae</taxon>
        <taxon>Uroviricota</taxon>
        <taxon>Caudoviricetes</taxon>
        <taxon>Asteriusvirus</taxon>
        <taxon>Asteriusvirus av121Q</taxon>
    </lineage>
</organism>
<evidence type="ECO:0000256" key="1">
    <source>
        <dbReference type="SAM" id="Phobius"/>
    </source>
</evidence>
<reference evidence="2 3" key="1">
    <citation type="submission" date="2014-09" db="EMBL/GenBank/DDBJ databases">
        <authorList>
            <person name="Lapin J.S."/>
            <person name="Pope W.H."/>
            <person name="Hua J."/>
            <person name="Ford M.E."/>
            <person name="Conway J.F."/>
            <person name="Hatfull G.F."/>
            <person name="Hendrix R.W."/>
        </authorList>
    </citation>
    <scope>NUCLEOTIDE SEQUENCE [LARGE SCALE GENOMIC DNA]</scope>
</reference>
<dbReference type="EMBL" id="KM507819">
    <property type="protein sequence ID" value="AIT14425.1"/>
    <property type="molecule type" value="Genomic_DNA"/>
</dbReference>
<sequence>MEYTICIVICIISLLVGVGVMIYCDAEPSTEVGTTITLKPGVKVNDNYCYDPNTNRYEICL</sequence>
<name>A0A097EYE2_9CAUD</name>
<dbReference type="GeneID" id="22111575"/>
<feature type="transmembrane region" description="Helical" evidence="1">
    <location>
        <begin position="5"/>
        <end position="23"/>
    </location>
</feature>
<dbReference type="KEGG" id="vg:22111575"/>
<keyword evidence="1" id="KW-0812">Transmembrane</keyword>